<evidence type="ECO:0000256" key="1">
    <source>
        <dbReference type="SAM" id="SignalP"/>
    </source>
</evidence>
<keyword evidence="3" id="KW-1185">Reference proteome</keyword>
<dbReference type="EMBL" id="WMIG01000019">
    <property type="protein sequence ID" value="MTH61715.1"/>
    <property type="molecule type" value="Genomic_DNA"/>
</dbReference>
<evidence type="ECO:0008006" key="4">
    <source>
        <dbReference type="Google" id="ProtNLM"/>
    </source>
</evidence>
<dbReference type="AlphaFoldDB" id="A0A844HTZ0"/>
<gene>
    <name evidence="2" type="ORF">GL300_21125</name>
</gene>
<protein>
    <recommendedName>
        <fullName evidence="4">DUF2946 domain-containing protein</fullName>
    </recommendedName>
</protein>
<keyword evidence="1" id="KW-0732">Signal</keyword>
<feature type="signal peptide" evidence="1">
    <location>
        <begin position="1"/>
        <end position="27"/>
    </location>
</feature>
<sequence length="164" mass="17301">MIRLSSPRLLRFCLTLLSVLAVFSGTAAQAGMAPTLLTEMVICSEGEARSVYLDAEGNERPAPHDCRNCPACNLPTMPGGGEIPALATEIAWFSATYATYSPSARLSPRRVTMQARAPPTMTSLNDHPIALAPQAGAGFRMAHLPPFRQDDAVVSGITVSTSGA</sequence>
<name>A0A844HTZ0_9RHOB</name>
<dbReference type="Proteomes" id="UP000449846">
    <property type="component" value="Unassembled WGS sequence"/>
</dbReference>
<accession>A0A844HTZ0</accession>
<comment type="caution">
    <text evidence="2">The sequence shown here is derived from an EMBL/GenBank/DDBJ whole genome shotgun (WGS) entry which is preliminary data.</text>
</comment>
<feature type="chain" id="PRO_5032620935" description="DUF2946 domain-containing protein" evidence="1">
    <location>
        <begin position="28"/>
        <end position="164"/>
    </location>
</feature>
<evidence type="ECO:0000313" key="2">
    <source>
        <dbReference type="EMBL" id="MTH61715.1"/>
    </source>
</evidence>
<reference evidence="2 3" key="1">
    <citation type="submission" date="2019-11" db="EMBL/GenBank/DDBJ databases">
        <authorList>
            <person name="Dong K."/>
        </authorList>
    </citation>
    <scope>NUCLEOTIDE SEQUENCE [LARGE SCALE GENOMIC DNA]</scope>
    <source>
        <strain evidence="2 3">NBRC 112902</strain>
    </source>
</reference>
<evidence type="ECO:0000313" key="3">
    <source>
        <dbReference type="Proteomes" id="UP000449846"/>
    </source>
</evidence>
<proteinExistence type="predicted"/>
<organism evidence="2 3">
    <name type="scientific">Paracoccus litorisediminis</name>
    <dbReference type="NCBI Taxonomy" id="2006130"/>
    <lineage>
        <taxon>Bacteria</taxon>
        <taxon>Pseudomonadati</taxon>
        <taxon>Pseudomonadota</taxon>
        <taxon>Alphaproteobacteria</taxon>
        <taxon>Rhodobacterales</taxon>
        <taxon>Paracoccaceae</taxon>
        <taxon>Paracoccus</taxon>
    </lineage>
</organism>